<dbReference type="SFLD" id="SFLDG01144">
    <property type="entry name" value="C2.B.4:_PGP_Like"/>
    <property type="match status" value="1"/>
</dbReference>
<sequence>MKEKYLICSDLDGTLLNSKGEISSNTLSIIRNLQKDGHIFCISTGRMYKSAKSFADIIGADTCIICSNGAYAGTTTEDIHKSNMPPETAINVYKVMQSFNIPLYFFSKDDVYYTKVLPLFFSKEDMQRLSTGSNVNGMKPILTLDSFKEHLGNYLNAIAIEEEDLSLLKKAKTKLKKLSGIYVQSSYFNNIEIIPHGTDKGLAVKKLQEHFNINRENIIAFGDGENDLSMLKYAGIGVAMDNSTDEVKKCADRVTLNNNDEGVYHTLKEIFSK</sequence>
<evidence type="ECO:0000313" key="1">
    <source>
        <dbReference type="EMBL" id="OBY10979.1"/>
    </source>
</evidence>
<dbReference type="eggNOG" id="COG0561">
    <property type="taxonomic scope" value="Bacteria"/>
</dbReference>
<protein>
    <submittedName>
        <fullName evidence="1">Uncharacterized protein</fullName>
    </submittedName>
</protein>
<dbReference type="PRINTS" id="PR00119">
    <property type="entry name" value="CATATPASE"/>
</dbReference>
<dbReference type="InterPro" id="IPR000150">
    <property type="entry name" value="Cof"/>
</dbReference>
<dbReference type="Gene3D" id="3.40.50.1000">
    <property type="entry name" value="HAD superfamily/HAD-like"/>
    <property type="match status" value="1"/>
</dbReference>
<dbReference type="EMBL" id="MAPZ01000017">
    <property type="protein sequence ID" value="OBY10979.1"/>
    <property type="molecule type" value="Genomic_DNA"/>
</dbReference>
<proteinExistence type="predicted"/>
<dbReference type="PANTHER" id="PTHR10000">
    <property type="entry name" value="PHOSPHOSERINE PHOSPHATASE"/>
    <property type="match status" value="1"/>
</dbReference>
<gene>
    <name evidence="1" type="ORF">CP373A1_07405</name>
</gene>
<dbReference type="InterPro" id="IPR006379">
    <property type="entry name" value="HAD-SF_hydro_IIB"/>
</dbReference>
<organism evidence="1 2">
    <name type="scientific">Clostridium paraputrificum</name>
    <dbReference type="NCBI Taxonomy" id="29363"/>
    <lineage>
        <taxon>Bacteria</taxon>
        <taxon>Bacillati</taxon>
        <taxon>Bacillota</taxon>
        <taxon>Clostridia</taxon>
        <taxon>Eubacteriales</taxon>
        <taxon>Clostridiaceae</taxon>
        <taxon>Clostridium</taxon>
    </lineage>
</organism>
<dbReference type="PROSITE" id="PS01229">
    <property type="entry name" value="COF_2"/>
    <property type="match status" value="1"/>
</dbReference>
<dbReference type="SFLD" id="SFLDG01140">
    <property type="entry name" value="C2.B:_Phosphomannomutase_and_P"/>
    <property type="match status" value="1"/>
</dbReference>
<dbReference type="GO" id="GO:0000287">
    <property type="term" value="F:magnesium ion binding"/>
    <property type="evidence" value="ECO:0007669"/>
    <property type="project" value="TreeGrafter"/>
</dbReference>
<dbReference type="CDD" id="cd07516">
    <property type="entry name" value="HAD_Pase"/>
    <property type="match status" value="1"/>
</dbReference>
<dbReference type="RefSeq" id="WP_027098728.1">
    <property type="nucleotide sequence ID" value="NZ_CAXSZC010000005.1"/>
</dbReference>
<dbReference type="OrthoDB" id="9781413at2"/>
<dbReference type="GO" id="GO:0016791">
    <property type="term" value="F:phosphatase activity"/>
    <property type="evidence" value="ECO:0007669"/>
    <property type="project" value="TreeGrafter"/>
</dbReference>
<dbReference type="InterPro" id="IPR036412">
    <property type="entry name" value="HAD-like_sf"/>
</dbReference>
<dbReference type="AlphaFoldDB" id="A0A174E182"/>
<dbReference type="GO" id="GO:0005829">
    <property type="term" value="C:cytosol"/>
    <property type="evidence" value="ECO:0007669"/>
    <property type="project" value="TreeGrafter"/>
</dbReference>
<evidence type="ECO:0000313" key="2">
    <source>
        <dbReference type="Proteomes" id="UP000092714"/>
    </source>
</evidence>
<dbReference type="Pfam" id="PF08282">
    <property type="entry name" value="Hydrolase_3"/>
    <property type="match status" value="1"/>
</dbReference>
<comment type="caution">
    <text evidence="1">The sequence shown here is derived from an EMBL/GenBank/DDBJ whole genome shotgun (WGS) entry which is preliminary data.</text>
</comment>
<dbReference type="SUPFAM" id="SSF56784">
    <property type="entry name" value="HAD-like"/>
    <property type="match status" value="1"/>
</dbReference>
<dbReference type="Proteomes" id="UP000092714">
    <property type="component" value="Unassembled WGS sequence"/>
</dbReference>
<dbReference type="NCBIfam" id="TIGR01484">
    <property type="entry name" value="HAD-SF-IIB"/>
    <property type="match status" value="1"/>
</dbReference>
<dbReference type="InterPro" id="IPR023214">
    <property type="entry name" value="HAD_sf"/>
</dbReference>
<dbReference type="SFLD" id="SFLDS00003">
    <property type="entry name" value="Haloacid_Dehalogenase"/>
    <property type="match status" value="1"/>
</dbReference>
<keyword evidence="2" id="KW-1185">Reference proteome</keyword>
<dbReference type="Gene3D" id="3.30.1240.10">
    <property type="match status" value="1"/>
</dbReference>
<dbReference type="PROSITE" id="PS01228">
    <property type="entry name" value="COF_1"/>
    <property type="match status" value="1"/>
</dbReference>
<dbReference type="PANTHER" id="PTHR10000:SF23">
    <property type="entry name" value="5-AMINO-6-(5-PHOSPHO-D-RIBITYLAMINO)URACIL PHOSPHATASE YITU"/>
    <property type="match status" value="1"/>
</dbReference>
<dbReference type="GeneID" id="42776558"/>
<name>A0A174E182_9CLOT</name>
<reference evidence="1 2" key="1">
    <citation type="submission" date="2016-06" db="EMBL/GenBank/DDBJ databases">
        <authorList>
            <person name="Kjaerup R.B."/>
            <person name="Dalgaard T.S."/>
            <person name="Juul-Madsen H.R."/>
        </authorList>
    </citation>
    <scope>NUCLEOTIDE SEQUENCE [LARGE SCALE GENOMIC DNA]</scope>
    <source>
        <strain evidence="1 2">373-A1</strain>
    </source>
</reference>
<dbReference type="NCBIfam" id="TIGR00099">
    <property type="entry name" value="Cof-subfamily"/>
    <property type="match status" value="1"/>
</dbReference>
<accession>A0A174E182</accession>